<dbReference type="GO" id="GO:0006552">
    <property type="term" value="P:L-leucine catabolic process"/>
    <property type="evidence" value="ECO:0007669"/>
    <property type="project" value="TreeGrafter"/>
</dbReference>
<dbReference type="InterPro" id="IPR013785">
    <property type="entry name" value="Aldolase_TIM"/>
</dbReference>
<evidence type="ECO:0000256" key="3">
    <source>
        <dbReference type="ARBA" id="ARBA00022723"/>
    </source>
</evidence>
<feature type="domain" description="Pyruvate carboxyltransferase" evidence="6">
    <location>
        <begin position="13"/>
        <end position="281"/>
    </location>
</feature>
<dbReference type="PROSITE" id="PS00815">
    <property type="entry name" value="AIPM_HOMOCIT_SYNTH_1"/>
    <property type="match status" value="1"/>
</dbReference>
<dbReference type="InterPro" id="IPR000891">
    <property type="entry name" value="PYR_CT"/>
</dbReference>
<comment type="similarity">
    <text evidence="5">Belongs to the alpha-IPM synthase/homocitrate synthase family.</text>
</comment>
<evidence type="ECO:0000256" key="5">
    <source>
        <dbReference type="RuleBase" id="RU003523"/>
    </source>
</evidence>
<evidence type="ECO:0000259" key="6">
    <source>
        <dbReference type="PROSITE" id="PS50991"/>
    </source>
</evidence>
<dbReference type="InterPro" id="IPR002034">
    <property type="entry name" value="AIPM/Hcit_synth_CS"/>
</dbReference>
<dbReference type="GO" id="GO:0004419">
    <property type="term" value="F:hydroxymethylglutaryl-CoA lyase activity"/>
    <property type="evidence" value="ECO:0007669"/>
    <property type="project" value="TreeGrafter"/>
</dbReference>
<organism evidence="7 8">
    <name type="scientific">Pikeienuella piscinae</name>
    <dbReference type="NCBI Taxonomy" id="2748098"/>
    <lineage>
        <taxon>Bacteria</taxon>
        <taxon>Pseudomonadati</taxon>
        <taxon>Pseudomonadota</taxon>
        <taxon>Alphaproteobacteria</taxon>
        <taxon>Rhodobacterales</taxon>
        <taxon>Paracoccaceae</taxon>
        <taxon>Pikeienuella</taxon>
    </lineage>
</organism>
<dbReference type="GO" id="GO:0046912">
    <property type="term" value="F:acyltransferase activity, acyl groups converted into alkyl on transfer"/>
    <property type="evidence" value="ECO:0007669"/>
    <property type="project" value="InterPro"/>
</dbReference>
<keyword evidence="8" id="KW-1185">Reference proteome</keyword>
<evidence type="ECO:0000313" key="7">
    <source>
        <dbReference type="EMBL" id="QIE54451.1"/>
    </source>
</evidence>
<name>A0A7L5BTP3_9RHOB</name>
<reference evidence="7 8" key="1">
    <citation type="submission" date="2020-02" db="EMBL/GenBank/DDBJ databases">
        <title>complete genome sequence of Rhodobacteraceae bacterium.</title>
        <authorList>
            <person name="Park J."/>
            <person name="Kim Y.-S."/>
            <person name="Kim K.-H."/>
        </authorList>
    </citation>
    <scope>NUCLEOTIDE SEQUENCE [LARGE SCALE GENOMIC DNA]</scope>
    <source>
        <strain evidence="7 8">RR4-56</strain>
    </source>
</reference>
<dbReference type="Proteomes" id="UP000503336">
    <property type="component" value="Chromosome"/>
</dbReference>
<evidence type="ECO:0000256" key="1">
    <source>
        <dbReference type="ARBA" id="ARBA00009405"/>
    </source>
</evidence>
<dbReference type="SUPFAM" id="SSF51569">
    <property type="entry name" value="Aldolase"/>
    <property type="match status" value="1"/>
</dbReference>
<dbReference type="PANTHER" id="PTHR42738">
    <property type="entry name" value="HYDROXYMETHYLGLUTARYL-COA LYASE"/>
    <property type="match status" value="1"/>
</dbReference>
<gene>
    <name evidence="7" type="ORF">G5B40_02765</name>
</gene>
<dbReference type="EMBL" id="CP049056">
    <property type="protein sequence ID" value="QIE54451.1"/>
    <property type="molecule type" value="Genomic_DNA"/>
</dbReference>
<dbReference type="Pfam" id="PF00682">
    <property type="entry name" value="HMGL-like"/>
    <property type="match status" value="1"/>
</dbReference>
<proteinExistence type="inferred from homology"/>
<dbReference type="PROSITE" id="PS50991">
    <property type="entry name" value="PYR_CT"/>
    <property type="match status" value="1"/>
</dbReference>
<dbReference type="PANTHER" id="PTHR42738:SF7">
    <property type="entry name" value="HYDROXYMETHYLGLUTARYL-COA LYASE"/>
    <property type="match status" value="1"/>
</dbReference>
<dbReference type="Gene3D" id="3.20.20.70">
    <property type="entry name" value="Aldolase class I"/>
    <property type="match status" value="1"/>
</dbReference>
<sequence>MKRVAEIYPSDRVTLREVGLRDGLQLVQDFPSTEAKIEWLRRETEAGVRHFELGSFLPVSRMPQFADLGDLIETTERLGLHSAALALNERGVENAVASVVAEIGCVVSATEEHSQANMRRSRADAIALVGRAAALAKATPRRPLVNAGLSMAFGCSIAGEVDPDEVLRLIDACIEAGADVVGVADTVGFTGPKQVGGLTARATKLCGETPLVVHLHDTRGMGVANAAAALDNGCRVLDGSLGGLGGCPFAPGASGNVVYEDLVFLAETMGFRTGVDLDALKAARAVAEGAMPGESFHGALAKAGPPLTEWRL</sequence>
<dbReference type="InterPro" id="IPR043594">
    <property type="entry name" value="HMGL"/>
</dbReference>
<comment type="similarity">
    <text evidence="1">Belongs to the HMG-CoA lyase family.</text>
</comment>
<dbReference type="KEGG" id="hdh:G5B40_02765"/>
<dbReference type="RefSeq" id="WP_165094697.1">
    <property type="nucleotide sequence ID" value="NZ_CP049056.1"/>
</dbReference>
<evidence type="ECO:0000313" key="8">
    <source>
        <dbReference type="Proteomes" id="UP000503336"/>
    </source>
</evidence>
<evidence type="ECO:0000256" key="4">
    <source>
        <dbReference type="ARBA" id="ARBA00023239"/>
    </source>
</evidence>
<protein>
    <submittedName>
        <fullName evidence="7">Hydroxymethylglutaryl-CoA lyase</fullName>
    </submittedName>
</protein>
<dbReference type="AlphaFoldDB" id="A0A7L5BTP3"/>
<keyword evidence="3" id="KW-0479">Metal-binding</keyword>
<dbReference type="GO" id="GO:0046872">
    <property type="term" value="F:metal ion binding"/>
    <property type="evidence" value="ECO:0007669"/>
    <property type="project" value="UniProtKB-KW"/>
</dbReference>
<keyword evidence="4 7" id="KW-0456">Lyase</keyword>
<keyword evidence="2 5" id="KW-0808">Transferase</keyword>
<accession>A0A7L5BTP3</accession>
<dbReference type="GO" id="GO:0046951">
    <property type="term" value="P:ketone body biosynthetic process"/>
    <property type="evidence" value="ECO:0007669"/>
    <property type="project" value="TreeGrafter"/>
</dbReference>
<evidence type="ECO:0000256" key="2">
    <source>
        <dbReference type="ARBA" id="ARBA00022679"/>
    </source>
</evidence>